<dbReference type="GO" id="GO:0003899">
    <property type="term" value="F:DNA-directed RNA polymerase activity"/>
    <property type="evidence" value="ECO:0007669"/>
    <property type="project" value="InterPro"/>
</dbReference>
<sequence length="376" mass="42407">MNPVVTNLAESDGIMTFTLSGVNVSLANALRRIVLSDIPCVVFRTTPYEECKMNIEINTTRLNNELIKQRISCVPIHISDTNFPIENYIVEVDKKNDSDIIDYVTTGDFKIKDKNTGKYLSQSATRDIFPPDEITGDFIDIARLRPRLSEDIDGEELNLTSTLDIGTAKQDGCFNVAATCAYGYTQDPVLINDKITQMESEMKAEGLDADTVAFKIKDWKLLKAQTINIPDSFDFKIETIGQFDNMSLIFKAAHVMLDKITTFKKDIQENDSLITQTDTTLPNGFDIKLIGEDYTLGKAIEYVLYSRHYDRSSAKSDKSLDFCGFRKPHPHIDESIIRIGFKDATDKSSVIAILTETCKTLEVIYNSISEYFKKID</sequence>
<evidence type="ECO:0000256" key="3">
    <source>
        <dbReference type="ARBA" id="ARBA00022844"/>
    </source>
</evidence>
<reference evidence="6" key="1">
    <citation type="journal article" date="2020" name="Nature">
        <title>Giant virus diversity and host interactions through global metagenomics.</title>
        <authorList>
            <person name="Schulz F."/>
            <person name="Roux S."/>
            <person name="Paez-Espino D."/>
            <person name="Jungbluth S."/>
            <person name="Walsh D.A."/>
            <person name="Denef V.J."/>
            <person name="McMahon K.D."/>
            <person name="Konstantinidis K.T."/>
            <person name="Eloe-Fadrosh E.A."/>
            <person name="Kyrpides N.C."/>
            <person name="Woyke T."/>
        </authorList>
    </citation>
    <scope>NUCLEOTIDE SEQUENCE</scope>
    <source>
        <strain evidence="6">GVMAG-M-3300027833-11</strain>
    </source>
</reference>
<keyword evidence="3" id="KW-0946">Virion</keyword>
<dbReference type="Pfam" id="PF13656">
    <property type="entry name" value="RNA_pol_L_2"/>
    <property type="match status" value="1"/>
</dbReference>
<dbReference type="InterPro" id="IPR036643">
    <property type="entry name" value="RNApol_insert_sf"/>
</dbReference>
<dbReference type="GO" id="GO:0005665">
    <property type="term" value="C:RNA polymerase II, core complex"/>
    <property type="evidence" value="ECO:0007669"/>
    <property type="project" value="TreeGrafter"/>
</dbReference>
<name>A0A6C0LJN1_9ZZZZ</name>
<dbReference type="SUPFAM" id="SSF55257">
    <property type="entry name" value="RBP11-like subunits of RNA polymerase"/>
    <property type="match status" value="2"/>
</dbReference>
<dbReference type="Gene3D" id="2.170.120.12">
    <property type="entry name" value="DNA-directed RNA polymerase, insert domain"/>
    <property type="match status" value="1"/>
</dbReference>
<dbReference type="InterPro" id="IPR009025">
    <property type="entry name" value="RBP11-like_dimer"/>
</dbReference>
<dbReference type="GO" id="GO:0044423">
    <property type="term" value="C:virion component"/>
    <property type="evidence" value="ECO:0007669"/>
    <property type="project" value="UniProtKB-KW"/>
</dbReference>
<evidence type="ECO:0000259" key="5">
    <source>
        <dbReference type="SMART" id="SM00662"/>
    </source>
</evidence>
<keyword evidence="2" id="KW-0240">DNA-directed RNA polymerase</keyword>
<evidence type="ECO:0000256" key="1">
    <source>
        <dbReference type="ARBA" id="ARBA00004328"/>
    </source>
</evidence>
<dbReference type="Pfam" id="PF01193">
    <property type="entry name" value="RNA_pol_L"/>
    <property type="match status" value="1"/>
</dbReference>
<proteinExistence type="predicted"/>
<keyword evidence="4" id="KW-0804">Transcription</keyword>
<comment type="subcellular location">
    <subcellularLocation>
        <location evidence="1">Virion</location>
    </subcellularLocation>
</comment>
<organism evidence="6">
    <name type="scientific">viral metagenome</name>
    <dbReference type="NCBI Taxonomy" id="1070528"/>
    <lineage>
        <taxon>unclassified sequences</taxon>
        <taxon>metagenomes</taxon>
        <taxon>organismal metagenomes</taxon>
    </lineage>
</organism>
<evidence type="ECO:0000256" key="2">
    <source>
        <dbReference type="ARBA" id="ARBA00022478"/>
    </source>
</evidence>
<evidence type="ECO:0000313" key="6">
    <source>
        <dbReference type="EMBL" id="QHU30205.1"/>
    </source>
</evidence>
<evidence type="ECO:0000256" key="4">
    <source>
        <dbReference type="ARBA" id="ARBA00023163"/>
    </source>
</evidence>
<dbReference type="InterPro" id="IPR011263">
    <property type="entry name" value="DNA-dir_RNA_pol_RpoA/D/Rpb3"/>
</dbReference>
<dbReference type="EMBL" id="MN740504">
    <property type="protein sequence ID" value="QHU30205.1"/>
    <property type="molecule type" value="Genomic_DNA"/>
</dbReference>
<dbReference type="GO" id="GO:0046983">
    <property type="term" value="F:protein dimerization activity"/>
    <property type="evidence" value="ECO:0007669"/>
    <property type="project" value="InterPro"/>
</dbReference>
<accession>A0A6C0LJN1</accession>
<dbReference type="GO" id="GO:0006366">
    <property type="term" value="P:transcription by RNA polymerase II"/>
    <property type="evidence" value="ECO:0007669"/>
    <property type="project" value="TreeGrafter"/>
</dbReference>
<dbReference type="AlphaFoldDB" id="A0A6C0LJN1"/>
<dbReference type="Gene3D" id="3.30.1360.10">
    <property type="entry name" value="RNA polymerase, RBP11-like subunit"/>
    <property type="match status" value="2"/>
</dbReference>
<dbReference type="PANTHER" id="PTHR11800">
    <property type="entry name" value="DNA-DIRECTED RNA POLYMERASE"/>
    <property type="match status" value="1"/>
</dbReference>
<protein>
    <recommendedName>
        <fullName evidence="5">DNA-directed RNA polymerase RpoA/D/Rpb3-type domain-containing protein</fullName>
    </recommendedName>
</protein>
<dbReference type="InterPro" id="IPR050518">
    <property type="entry name" value="Rpo3/RPB3_RNA_Pol_subunit"/>
</dbReference>
<dbReference type="InterPro" id="IPR036603">
    <property type="entry name" value="RBP11-like"/>
</dbReference>
<feature type="domain" description="DNA-directed RNA polymerase RpoA/D/Rpb3-type" evidence="5">
    <location>
        <begin position="14"/>
        <end position="266"/>
    </location>
</feature>
<dbReference type="PANTHER" id="PTHR11800:SF2">
    <property type="entry name" value="DNA-DIRECTED RNA POLYMERASE II SUBUNIT RPB3"/>
    <property type="match status" value="1"/>
</dbReference>
<dbReference type="SMART" id="SM00662">
    <property type="entry name" value="RPOLD"/>
    <property type="match status" value="1"/>
</dbReference>